<feature type="binding site" evidence="7">
    <location>
        <begin position="254"/>
        <end position="257"/>
    </location>
    <ligand>
        <name>GTP</name>
        <dbReference type="ChEBI" id="CHEBI:37565"/>
    </ligand>
</feature>
<dbReference type="Pfam" id="PF16360">
    <property type="entry name" value="GTP-bdg_M"/>
    <property type="match status" value="1"/>
</dbReference>
<dbReference type="NCBIfam" id="TIGR03156">
    <property type="entry name" value="GTP_HflX"/>
    <property type="match status" value="1"/>
</dbReference>
<dbReference type="FunFam" id="3.40.50.11060:FF:000001">
    <property type="entry name" value="GTPase HflX"/>
    <property type="match status" value="1"/>
</dbReference>
<dbReference type="EMBL" id="CP000916">
    <property type="protein sequence ID" value="ACM22319.1"/>
    <property type="molecule type" value="Genomic_DNA"/>
</dbReference>
<dbReference type="PROSITE" id="PS51705">
    <property type="entry name" value="G_HFLX"/>
    <property type="match status" value="1"/>
</dbReference>
<dbReference type="InterPro" id="IPR042108">
    <property type="entry name" value="GTPase_HflX_N_sf"/>
</dbReference>
<dbReference type="GO" id="GO:0003924">
    <property type="term" value="F:GTPase activity"/>
    <property type="evidence" value="ECO:0007669"/>
    <property type="project" value="UniProtKB-UniRule"/>
</dbReference>
<dbReference type="CDD" id="cd01878">
    <property type="entry name" value="HflX"/>
    <property type="match status" value="1"/>
</dbReference>
<dbReference type="AlphaFoldDB" id="B9KBC3"/>
<organism evidence="11 12">
    <name type="scientific">Thermotoga neapolitana (strain ATCC 49049 / DSM 4359 / NBRC 107923 / NS-E)</name>
    <dbReference type="NCBI Taxonomy" id="309803"/>
    <lineage>
        <taxon>Bacteria</taxon>
        <taxon>Thermotogati</taxon>
        <taxon>Thermotogota</taxon>
        <taxon>Thermotogae</taxon>
        <taxon>Thermotogales</taxon>
        <taxon>Thermotogaceae</taxon>
        <taxon>Thermotoga</taxon>
    </lineage>
</organism>
<evidence type="ECO:0000256" key="3">
    <source>
        <dbReference type="ARBA" id="ARBA00022741"/>
    </source>
</evidence>
<dbReference type="HAMAP" id="MF_00900">
    <property type="entry name" value="GTPase_HflX"/>
    <property type="match status" value="1"/>
</dbReference>
<comment type="subcellular location">
    <subcellularLocation>
        <location evidence="6">Cytoplasm</location>
    </subcellularLocation>
    <text evidence="6">May associate with membranes.</text>
</comment>
<comment type="cofactor">
    <cofactor evidence="8">
        <name>Mg(2+)</name>
        <dbReference type="ChEBI" id="CHEBI:18420"/>
    </cofactor>
</comment>
<dbReference type="InterPro" id="IPR016496">
    <property type="entry name" value="GTPase_HflX"/>
</dbReference>
<dbReference type="KEGG" id="tna:CTN_0143"/>
<reference evidence="11 12" key="1">
    <citation type="journal article" date="2009" name="Biosci. Biotechnol. Biochem.">
        <title>WeGAS: a web-based microbial genome annotation system.</title>
        <authorList>
            <person name="Lee D."/>
            <person name="Seo H."/>
            <person name="Park C."/>
            <person name="Park K."/>
        </authorList>
    </citation>
    <scope>NUCLEOTIDE SEQUENCE [LARGE SCALE GENOMIC DNA]</scope>
    <source>
        <strain evidence="12">ATCC 49049 / DSM 4359 / NBRC 107923 / NS-E</strain>
    </source>
</reference>
<protein>
    <recommendedName>
        <fullName evidence="6">GTPase HflX</fullName>
    </recommendedName>
    <alternativeName>
        <fullName evidence="6">GTP-binding protein HflX</fullName>
    </alternativeName>
</protein>
<dbReference type="Pfam" id="PF01926">
    <property type="entry name" value="MMR_HSR1"/>
    <property type="match status" value="1"/>
</dbReference>
<keyword evidence="1 6" id="KW-0963">Cytoplasm</keyword>
<evidence type="ECO:0000256" key="1">
    <source>
        <dbReference type="ARBA" id="ARBA00022490"/>
    </source>
</evidence>
<dbReference type="InterPro" id="IPR027417">
    <property type="entry name" value="P-loop_NTPase"/>
</dbReference>
<comment type="similarity">
    <text evidence="6">Belongs to the TRAFAC class OBG-HflX-like GTPase superfamily. HflX GTPase family.</text>
</comment>
<evidence type="ECO:0000256" key="4">
    <source>
        <dbReference type="ARBA" id="ARBA00022842"/>
    </source>
</evidence>
<dbReference type="GO" id="GO:0005737">
    <property type="term" value="C:cytoplasm"/>
    <property type="evidence" value="ECO:0007669"/>
    <property type="project" value="UniProtKB-SubCell"/>
</dbReference>
<comment type="function">
    <text evidence="6">GTPase that associates with the 50S ribosomal subunit and may have a role during protein synthesis or ribosome biogenesis.</text>
</comment>
<dbReference type="InterPro" id="IPR006073">
    <property type="entry name" value="GTP-bd"/>
</dbReference>
<evidence type="ECO:0000256" key="9">
    <source>
        <dbReference type="SAM" id="Coils"/>
    </source>
</evidence>
<dbReference type="Pfam" id="PF13167">
    <property type="entry name" value="GTP-bdg_N"/>
    <property type="match status" value="1"/>
</dbReference>
<dbReference type="SUPFAM" id="SSF52540">
    <property type="entry name" value="P-loop containing nucleoside triphosphate hydrolases"/>
    <property type="match status" value="1"/>
</dbReference>
<dbReference type="Gene3D" id="6.10.250.2860">
    <property type="match status" value="1"/>
</dbReference>
<dbReference type="InterPro" id="IPR030394">
    <property type="entry name" value="G_HFLX_dom"/>
</dbReference>
<dbReference type="FunFam" id="3.40.50.300:FF:002369">
    <property type="entry name" value="GTPase HflX"/>
    <property type="match status" value="1"/>
</dbReference>
<evidence type="ECO:0000256" key="5">
    <source>
        <dbReference type="ARBA" id="ARBA00023134"/>
    </source>
</evidence>
<accession>B9KBC3</accession>
<dbReference type="GO" id="GO:0046872">
    <property type="term" value="F:metal ion binding"/>
    <property type="evidence" value="ECO:0007669"/>
    <property type="project" value="UniProtKB-KW"/>
</dbReference>
<dbReference type="Gene3D" id="3.40.50.11060">
    <property type="entry name" value="GTPase HflX, N-terminal domain"/>
    <property type="match status" value="1"/>
</dbReference>
<dbReference type="HOGENOM" id="CLU_019597_1_0_0"/>
<dbReference type="InterPro" id="IPR032305">
    <property type="entry name" value="GTP-bd_M"/>
</dbReference>
<dbReference type="PRINTS" id="PR00326">
    <property type="entry name" value="GTP1OBG"/>
</dbReference>
<evidence type="ECO:0000256" key="8">
    <source>
        <dbReference type="PIRSR" id="PIRSR006809-2"/>
    </source>
</evidence>
<feature type="coiled-coil region" evidence="9">
    <location>
        <begin position="167"/>
        <end position="199"/>
    </location>
</feature>
<keyword evidence="9" id="KW-0175">Coiled coil</keyword>
<keyword evidence="5 6" id="KW-0342">GTP-binding</keyword>
<name>B9KBC3_THENN</name>
<dbReference type="Proteomes" id="UP000000445">
    <property type="component" value="Chromosome"/>
</dbReference>
<keyword evidence="4 8" id="KW-0460">Magnesium</keyword>
<comment type="subunit">
    <text evidence="6">Monomer. Associates with the 50S ribosomal subunit.</text>
</comment>
<sequence length="420" mass="47951">MKLLKTRDLEGKKAIVVAVGKDEEKIKESLEEMKGLCKTLGVDVVEWLWQKRSKPDPATYLGRGKLQKLKEIVEFCEADLVVVDDEITPVQSKNMREYLETEVLDRTQVILEIFARHATSEEGKLQVEMASLLYELPRLVGRGEELSRLGGGIGTRGPGEPLLEVLRRHIKNRISQLRKRLKEIEKEREVQRKQRLEKKIPHVSIVGYTNAGKSTLLKSLTESDVYIADKLFATLEPVTRRLKLKSGKIILVSDTVGFIRKLPHTIVSAFKATLEEVKYSDVLIHLVDASDPYAEEKMRASEKVLEEIGADRIPRILVFNKIDLCPEDRIEALKWKYPEALFISAEKKIGLDRLLEKLEEVLSQRDVQETIEVPIEKIGLVYAMKDRLEILNEEYRDSYVLVTVKADKDTVELLKGKVAS</sequence>
<feature type="binding site" evidence="7">
    <location>
        <begin position="207"/>
        <end position="214"/>
    </location>
    <ligand>
        <name>GTP</name>
        <dbReference type="ChEBI" id="CHEBI:37565"/>
    </ligand>
</feature>
<keyword evidence="2 8" id="KW-0479">Metal-binding</keyword>
<dbReference type="GO" id="GO:0005525">
    <property type="term" value="F:GTP binding"/>
    <property type="evidence" value="ECO:0007669"/>
    <property type="project" value="UniProtKB-UniRule"/>
</dbReference>
<dbReference type="InterPro" id="IPR005225">
    <property type="entry name" value="Small_GTP-bd"/>
</dbReference>
<gene>
    <name evidence="6" type="primary">hflX</name>
    <name evidence="11" type="ordered locus">CTN_0143</name>
</gene>
<feature type="domain" description="Hflx-type G" evidence="10">
    <location>
        <begin position="201"/>
        <end position="366"/>
    </location>
</feature>
<dbReference type="NCBIfam" id="TIGR00231">
    <property type="entry name" value="small_GTP"/>
    <property type="match status" value="1"/>
</dbReference>
<dbReference type="PANTHER" id="PTHR10229">
    <property type="entry name" value="GTP-BINDING PROTEIN HFLX"/>
    <property type="match status" value="1"/>
</dbReference>
<keyword evidence="12" id="KW-1185">Reference proteome</keyword>
<proteinExistence type="inferred from homology"/>
<feature type="binding site" evidence="7">
    <location>
        <begin position="320"/>
        <end position="323"/>
    </location>
    <ligand>
        <name>GTP</name>
        <dbReference type="ChEBI" id="CHEBI:37565"/>
    </ligand>
</feature>
<evidence type="ECO:0000256" key="2">
    <source>
        <dbReference type="ARBA" id="ARBA00022723"/>
    </source>
</evidence>
<keyword evidence="3 6" id="KW-0547">Nucleotide-binding</keyword>
<dbReference type="InterPro" id="IPR025121">
    <property type="entry name" value="GTPase_HflX_N"/>
</dbReference>
<evidence type="ECO:0000256" key="7">
    <source>
        <dbReference type="PIRSR" id="PIRSR006809-1"/>
    </source>
</evidence>
<dbReference type="eggNOG" id="COG2262">
    <property type="taxonomic scope" value="Bacteria"/>
</dbReference>
<dbReference type="GO" id="GO:0043022">
    <property type="term" value="F:ribosome binding"/>
    <property type="evidence" value="ECO:0007669"/>
    <property type="project" value="TreeGrafter"/>
</dbReference>
<dbReference type="STRING" id="309803.CTN_0143"/>
<dbReference type="PIRSF" id="PIRSF006809">
    <property type="entry name" value="GTP-binding_hflX_prd"/>
    <property type="match status" value="1"/>
</dbReference>
<evidence type="ECO:0000313" key="11">
    <source>
        <dbReference type="EMBL" id="ACM22319.1"/>
    </source>
</evidence>
<dbReference type="Gene3D" id="3.40.50.300">
    <property type="entry name" value="P-loop containing nucleotide triphosphate hydrolases"/>
    <property type="match status" value="1"/>
</dbReference>
<evidence type="ECO:0000259" key="10">
    <source>
        <dbReference type="PROSITE" id="PS51705"/>
    </source>
</evidence>
<evidence type="ECO:0000256" key="6">
    <source>
        <dbReference type="HAMAP-Rule" id="MF_00900"/>
    </source>
</evidence>
<evidence type="ECO:0000313" key="12">
    <source>
        <dbReference type="Proteomes" id="UP000000445"/>
    </source>
</evidence>
<feature type="binding site" evidence="8">
    <location>
        <position position="214"/>
    </location>
    <ligand>
        <name>Mg(2+)</name>
        <dbReference type="ChEBI" id="CHEBI:18420"/>
    </ligand>
</feature>
<dbReference type="PANTHER" id="PTHR10229:SF0">
    <property type="entry name" value="GTP-BINDING PROTEIN 6-RELATED"/>
    <property type="match status" value="1"/>
</dbReference>
<feature type="binding site" evidence="8">
    <location>
        <position position="234"/>
    </location>
    <ligand>
        <name>Mg(2+)</name>
        <dbReference type="ChEBI" id="CHEBI:18420"/>
    </ligand>
</feature>